<dbReference type="InterPro" id="IPR036412">
    <property type="entry name" value="HAD-like_sf"/>
</dbReference>
<dbReference type="InterPro" id="IPR059000">
    <property type="entry name" value="ATPase_P-type_domA"/>
</dbReference>
<feature type="region of interest" description="Disordered" evidence="11">
    <location>
        <begin position="657"/>
        <end position="681"/>
    </location>
</feature>
<dbReference type="SUPFAM" id="SSF81653">
    <property type="entry name" value="Calcium ATPase, transduction domain A"/>
    <property type="match status" value="1"/>
</dbReference>
<evidence type="ECO:0000256" key="1">
    <source>
        <dbReference type="ARBA" id="ARBA00004651"/>
    </source>
</evidence>
<dbReference type="PANTHER" id="PTHR43520">
    <property type="entry name" value="ATP7, ISOFORM B"/>
    <property type="match status" value="1"/>
</dbReference>
<evidence type="ECO:0000256" key="7">
    <source>
        <dbReference type="ARBA" id="ARBA00022967"/>
    </source>
</evidence>
<organism evidence="13 14">
    <name type="scientific">Aeriscardovia aeriphila</name>
    <dbReference type="NCBI Taxonomy" id="218139"/>
    <lineage>
        <taxon>Bacteria</taxon>
        <taxon>Bacillati</taxon>
        <taxon>Actinomycetota</taxon>
        <taxon>Actinomycetes</taxon>
        <taxon>Bifidobacteriales</taxon>
        <taxon>Bifidobacteriaceae</taxon>
        <taxon>Aeriscardovia</taxon>
    </lineage>
</organism>
<accession>A0A261FBF5</accession>
<evidence type="ECO:0000256" key="3">
    <source>
        <dbReference type="ARBA" id="ARBA00022692"/>
    </source>
</evidence>
<dbReference type="InterPro" id="IPR023214">
    <property type="entry name" value="HAD_sf"/>
</dbReference>
<feature type="transmembrane region" description="Helical" evidence="10">
    <location>
        <begin position="136"/>
        <end position="160"/>
    </location>
</feature>
<evidence type="ECO:0000313" key="13">
    <source>
        <dbReference type="EMBL" id="OZG56487.1"/>
    </source>
</evidence>
<feature type="transmembrane region" description="Helical" evidence="10">
    <location>
        <begin position="204"/>
        <end position="224"/>
    </location>
</feature>
<dbReference type="InterPro" id="IPR018303">
    <property type="entry name" value="ATPase_P-typ_P_site"/>
</dbReference>
<dbReference type="InterPro" id="IPR008250">
    <property type="entry name" value="ATPase_P-typ_transduc_dom_A_sf"/>
</dbReference>
<evidence type="ECO:0000256" key="6">
    <source>
        <dbReference type="ARBA" id="ARBA00022840"/>
    </source>
</evidence>
<comment type="caution">
    <text evidence="13">The sequence shown here is derived from an EMBL/GenBank/DDBJ whole genome shotgun (WGS) entry which is preliminary data.</text>
</comment>
<keyword evidence="4 10" id="KW-0479">Metal-binding</keyword>
<comment type="subcellular location">
    <subcellularLocation>
        <location evidence="1">Cell membrane</location>
        <topology evidence="1">Multi-pass membrane protein</topology>
    </subcellularLocation>
</comment>
<name>A0A261FBF5_9BIFI</name>
<evidence type="ECO:0000256" key="4">
    <source>
        <dbReference type="ARBA" id="ARBA00022723"/>
    </source>
</evidence>
<protein>
    <submittedName>
        <fullName evidence="13">ATPase</fullName>
    </submittedName>
</protein>
<keyword evidence="5 10" id="KW-0547">Nucleotide-binding</keyword>
<dbReference type="GO" id="GO:0055070">
    <property type="term" value="P:copper ion homeostasis"/>
    <property type="evidence" value="ECO:0007669"/>
    <property type="project" value="TreeGrafter"/>
</dbReference>
<keyword evidence="8 10" id="KW-1133">Transmembrane helix</keyword>
<feature type="transmembrane region" description="Helical" evidence="10">
    <location>
        <begin position="385"/>
        <end position="406"/>
    </location>
</feature>
<evidence type="ECO:0000256" key="11">
    <source>
        <dbReference type="SAM" id="MobiDB-lite"/>
    </source>
</evidence>
<feature type="transmembrane region" description="Helical" evidence="10">
    <location>
        <begin position="779"/>
        <end position="799"/>
    </location>
</feature>
<dbReference type="Gene3D" id="3.40.50.1000">
    <property type="entry name" value="HAD superfamily/HAD-like"/>
    <property type="match status" value="1"/>
</dbReference>
<dbReference type="GO" id="GO:0005507">
    <property type="term" value="F:copper ion binding"/>
    <property type="evidence" value="ECO:0007669"/>
    <property type="project" value="TreeGrafter"/>
</dbReference>
<dbReference type="Proteomes" id="UP000228976">
    <property type="component" value="Unassembled WGS sequence"/>
</dbReference>
<dbReference type="InterPro" id="IPR023299">
    <property type="entry name" value="ATPase_P-typ_cyto_dom_N"/>
</dbReference>
<dbReference type="FunFam" id="2.70.150.10:FF:000002">
    <property type="entry name" value="Copper-transporting ATPase 1, putative"/>
    <property type="match status" value="1"/>
</dbReference>
<evidence type="ECO:0000313" key="14">
    <source>
        <dbReference type="Proteomes" id="UP000228976"/>
    </source>
</evidence>
<sequence length="809" mass="86619">MPENQMPQHEATKEEKCPVCGMPNCHMDHSNMGTDHTMHNMHNMHNMDHTHHDMSDMHHDMSDMHMEHMKHMHDMTSMDHSDHMDHMDMDHMDHMSHMGHDMHDMSHMDHMHHDMSDVSAANRAMFGMHAAMFRRLFWIALALGIPTIALDPMFAMLLHYSLPDNLVMRLIPAALGTLMYVWPGRPFLTDGVSEAKRKKPGMMLLILLGITVAFVASWLATLNILAIPTFWWELALLIIIMLAGHWIEMASVASTSTELDAFAALLPRQAHVLDSAENLASAHDVDLAQLQPGDIVLVKSGETVPADATILSGTGSLNESMLTGESLPVTRHTGDHVTAGTILTDSSLVVEVQATGSHTTLSTIQRLVETAQAKKSPTQLLADRAAALLFWYALVAGVLAFAVWFAVSANLPVALERLITVLVIACPHALGLAIPLVVSTAMGDAAANGILISDRSALEKLVSVSTVAFDKTGTLTTGTPEVVDVVALSQIISADDALLWAASAESASEHPLAQAIVRKAVGDSPADSHHALPSASAFTSTPGVGVSAQVEGHHVLVGGKALLTAHDVSLPSDFAWIDPKFGPTTTVFVVVDGVLSLALRLKDTVRTSSRHAIDELHRMGVRTVMITGDSDEVAQSVASELGIDEVLSNIRPDQKADAISSLQSNGDHSDSAHSDHTHGDCAHNGHAQVVAMVGDGINDAPALAQADIGIAIGGGTDVAASSAQIVLGSSDPAQVARAIQISRLTVRKMHQNLWWAAGYNLITVPLAAGVLAWPPLNFSLPMAVGAALMALSTVIVVINSRLLDWQLKK</sequence>
<keyword evidence="7" id="KW-1278">Translocase</keyword>
<comment type="similarity">
    <text evidence="2 10">Belongs to the cation transport ATPase (P-type) (TC 3.A.3) family. Type IB subfamily.</text>
</comment>
<dbReference type="NCBIfam" id="TIGR01494">
    <property type="entry name" value="ATPase_P-type"/>
    <property type="match status" value="2"/>
</dbReference>
<dbReference type="NCBIfam" id="TIGR01525">
    <property type="entry name" value="ATPase-IB_hvy"/>
    <property type="match status" value="1"/>
</dbReference>
<feature type="transmembrane region" description="Helical" evidence="10">
    <location>
        <begin position="753"/>
        <end position="773"/>
    </location>
</feature>
<dbReference type="RefSeq" id="WP_244569624.1">
    <property type="nucleotide sequence ID" value="NZ_JACBYZ010000001.1"/>
</dbReference>
<keyword evidence="6 10" id="KW-0067">ATP-binding</keyword>
<evidence type="ECO:0000256" key="2">
    <source>
        <dbReference type="ARBA" id="ARBA00006024"/>
    </source>
</evidence>
<dbReference type="InterPro" id="IPR023298">
    <property type="entry name" value="ATPase_P-typ_TM_dom_sf"/>
</dbReference>
<keyword evidence="3 10" id="KW-0812">Transmembrane</keyword>
<evidence type="ECO:0000256" key="5">
    <source>
        <dbReference type="ARBA" id="ARBA00022741"/>
    </source>
</evidence>
<evidence type="ECO:0000256" key="8">
    <source>
        <dbReference type="ARBA" id="ARBA00022989"/>
    </source>
</evidence>
<dbReference type="PRINTS" id="PR00119">
    <property type="entry name" value="CATATPASE"/>
</dbReference>
<dbReference type="GO" id="GO:0005886">
    <property type="term" value="C:plasma membrane"/>
    <property type="evidence" value="ECO:0007669"/>
    <property type="project" value="UniProtKB-SubCell"/>
</dbReference>
<dbReference type="InterPro" id="IPR001757">
    <property type="entry name" value="P_typ_ATPase"/>
</dbReference>
<keyword evidence="10" id="KW-1003">Cell membrane</keyword>
<evidence type="ECO:0000259" key="12">
    <source>
        <dbReference type="Pfam" id="PF00122"/>
    </source>
</evidence>
<dbReference type="GO" id="GO:0016887">
    <property type="term" value="F:ATP hydrolysis activity"/>
    <property type="evidence" value="ECO:0007669"/>
    <property type="project" value="InterPro"/>
</dbReference>
<dbReference type="AlphaFoldDB" id="A0A261FBF5"/>
<dbReference type="GO" id="GO:0005524">
    <property type="term" value="F:ATP binding"/>
    <property type="evidence" value="ECO:0007669"/>
    <property type="project" value="UniProtKB-UniRule"/>
</dbReference>
<dbReference type="GO" id="GO:0043682">
    <property type="term" value="F:P-type divalent copper transporter activity"/>
    <property type="evidence" value="ECO:0007669"/>
    <property type="project" value="TreeGrafter"/>
</dbReference>
<evidence type="ECO:0000256" key="10">
    <source>
        <dbReference type="RuleBase" id="RU362081"/>
    </source>
</evidence>
<feature type="compositionally biased region" description="Basic and acidic residues" evidence="11">
    <location>
        <begin position="667"/>
        <end position="681"/>
    </location>
</feature>
<feature type="transmembrane region" description="Helical" evidence="10">
    <location>
        <begin position="418"/>
        <end position="438"/>
    </location>
</feature>
<dbReference type="Pfam" id="PF00122">
    <property type="entry name" value="E1-E2_ATPase"/>
    <property type="match status" value="1"/>
</dbReference>
<dbReference type="PANTHER" id="PTHR43520:SF8">
    <property type="entry name" value="P-TYPE CU(+) TRANSPORTER"/>
    <property type="match status" value="1"/>
</dbReference>
<proteinExistence type="inferred from homology"/>
<dbReference type="PROSITE" id="PS00154">
    <property type="entry name" value="ATPASE_E1_E2"/>
    <property type="match status" value="1"/>
</dbReference>
<feature type="transmembrane region" description="Helical" evidence="10">
    <location>
        <begin position="230"/>
        <end position="247"/>
    </location>
</feature>
<dbReference type="SUPFAM" id="SSF81665">
    <property type="entry name" value="Calcium ATPase, transmembrane domain M"/>
    <property type="match status" value="1"/>
</dbReference>
<feature type="transmembrane region" description="Helical" evidence="10">
    <location>
        <begin position="166"/>
        <end position="183"/>
    </location>
</feature>
<keyword evidence="14" id="KW-1185">Reference proteome</keyword>
<dbReference type="InterPro" id="IPR027256">
    <property type="entry name" value="P-typ_ATPase_IB"/>
</dbReference>
<gene>
    <name evidence="13" type="ORF">AEAE_0975</name>
</gene>
<dbReference type="Gene3D" id="3.40.1110.10">
    <property type="entry name" value="Calcium-transporting ATPase, cytoplasmic domain N"/>
    <property type="match status" value="1"/>
</dbReference>
<dbReference type="Pfam" id="PF00702">
    <property type="entry name" value="Hydrolase"/>
    <property type="match status" value="1"/>
</dbReference>
<dbReference type="SUPFAM" id="SSF56784">
    <property type="entry name" value="HAD-like"/>
    <property type="match status" value="1"/>
</dbReference>
<evidence type="ECO:0000256" key="9">
    <source>
        <dbReference type="ARBA" id="ARBA00023136"/>
    </source>
</evidence>
<dbReference type="EMBL" id="MWWU01000002">
    <property type="protein sequence ID" value="OZG56487.1"/>
    <property type="molecule type" value="Genomic_DNA"/>
</dbReference>
<reference evidence="13 14" key="1">
    <citation type="journal article" date="2017" name="BMC Genomics">
        <title>Comparative genomic and phylogenomic analyses of the Bifidobacteriaceae family.</title>
        <authorList>
            <person name="Lugli G.A."/>
            <person name="Milani C."/>
            <person name="Turroni F."/>
            <person name="Duranti S."/>
            <person name="Mancabelli L."/>
            <person name="Mangifesta M."/>
            <person name="Ferrario C."/>
            <person name="Modesto M."/>
            <person name="Mattarelli P."/>
            <person name="Jiri K."/>
            <person name="van Sinderen D."/>
            <person name="Ventura M."/>
        </authorList>
    </citation>
    <scope>NUCLEOTIDE SEQUENCE [LARGE SCALE GENOMIC DNA]</scope>
    <source>
        <strain evidence="13 14">LMG 21773</strain>
    </source>
</reference>
<feature type="domain" description="P-type ATPase A" evidence="12">
    <location>
        <begin position="265"/>
        <end position="369"/>
    </location>
</feature>
<dbReference type="Gene3D" id="2.70.150.10">
    <property type="entry name" value="Calcium-transporting ATPase, cytoplasmic transduction domain A"/>
    <property type="match status" value="1"/>
</dbReference>
<keyword evidence="9 10" id="KW-0472">Membrane</keyword>